<organism evidence="14 15">
    <name type="scientific">Candidatus Corynebacterium faecigallinarum</name>
    <dbReference type="NCBI Taxonomy" id="2838528"/>
    <lineage>
        <taxon>Bacteria</taxon>
        <taxon>Bacillati</taxon>
        <taxon>Actinomycetota</taxon>
        <taxon>Actinomycetes</taxon>
        <taxon>Mycobacteriales</taxon>
        <taxon>Corynebacteriaceae</taxon>
        <taxon>Corynebacterium</taxon>
    </lineage>
</organism>
<keyword evidence="11 12" id="KW-0350">Heme biosynthesis</keyword>
<comment type="catalytic activity">
    <reaction evidence="1">
        <text>coproporphyrinogen III + 3 O2 = coproporphyrin III + 3 H2O2</text>
        <dbReference type="Rhea" id="RHEA:43436"/>
        <dbReference type="ChEBI" id="CHEBI:15379"/>
        <dbReference type="ChEBI" id="CHEBI:16240"/>
        <dbReference type="ChEBI" id="CHEBI:57309"/>
        <dbReference type="ChEBI" id="CHEBI:131725"/>
        <dbReference type="EC" id="1.3.3.15"/>
    </reaction>
    <physiologicalReaction direction="left-to-right" evidence="1">
        <dbReference type="Rhea" id="RHEA:43437"/>
    </physiologicalReaction>
</comment>
<comment type="caution">
    <text evidence="14">The sequence shown here is derived from an EMBL/GenBank/DDBJ whole genome shotgun (WGS) entry which is preliminary data.</text>
</comment>
<dbReference type="PANTHER" id="PTHR42923:SF3">
    <property type="entry name" value="PROTOPORPHYRINOGEN OXIDASE"/>
    <property type="match status" value="1"/>
</dbReference>
<comment type="pathway">
    <text evidence="4 12">Porphyrin-containing compound metabolism; protoheme biosynthesis.</text>
</comment>
<evidence type="ECO:0000256" key="10">
    <source>
        <dbReference type="ARBA" id="ARBA00023002"/>
    </source>
</evidence>
<comment type="subcellular location">
    <subcellularLocation>
        <location evidence="12">Cytoplasm</location>
    </subcellularLocation>
</comment>
<dbReference type="Gene3D" id="1.10.3110.10">
    <property type="entry name" value="protoporphyrinogen ix oxidase, domain 3"/>
    <property type="match status" value="1"/>
</dbReference>
<evidence type="ECO:0000256" key="4">
    <source>
        <dbReference type="ARBA" id="ARBA00004744"/>
    </source>
</evidence>
<dbReference type="InterPro" id="IPR050464">
    <property type="entry name" value="Zeta_carotene_desat/Oxidored"/>
</dbReference>
<dbReference type="PANTHER" id="PTHR42923">
    <property type="entry name" value="PROTOPORPHYRINOGEN OXIDASE"/>
    <property type="match status" value="1"/>
</dbReference>
<evidence type="ECO:0000256" key="6">
    <source>
        <dbReference type="ARBA" id="ARBA00012402"/>
    </source>
</evidence>
<keyword evidence="8 12" id="KW-0285">Flavoprotein</keyword>
<dbReference type="AlphaFoldDB" id="A0A9D2TP66"/>
<dbReference type="InterPro" id="IPR004572">
    <property type="entry name" value="Protoporphyrinogen_oxidase"/>
</dbReference>
<evidence type="ECO:0000256" key="8">
    <source>
        <dbReference type="ARBA" id="ARBA00022630"/>
    </source>
</evidence>
<dbReference type="GO" id="GO:0004729">
    <property type="term" value="F:oxygen-dependent protoporphyrinogen oxidase activity"/>
    <property type="evidence" value="ECO:0007669"/>
    <property type="project" value="UniProtKB-UniRule"/>
</dbReference>
<dbReference type="GO" id="GO:0005737">
    <property type="term" value="C:cytoplasm"/>
    <property type="evidence" value="ECO:0007669"/>
    <property type="project" value="UniProtKB-SubCell"/>
</dbReference>
<accession>A0A9D2TP66</accession>
<feature type="domain" description="Amine oxidase" evidence="13">
    <location>
        <begin position="6"/>
        <end position="457"/>
    </location>
</feature>
<keyword evidence="10 12" id="KW-0560">Oxidoreductase</keyword>
<comment type="cofactor">
    <cofactor evidence="2 12">
        <name>FAD</name>
        <dbReference type="ChEBI" id="CHEBI:57692"/>
    </cofactor>
</comment>
<reference evidence="14" key="2">
    <citation type="submission" date="2021-04" db="EMBL/GenBank/DDBJ databases">
        <authorList>
            <person name="Gilroy R."/>
        </authorList>
    </citation>
    <scope>NUCLEOTIDE SEQUENCE</scope>
    <source>
        <strain evidence="14">ChiHjej13B12-4958</strain>
    </source>
</reference>
<dbReference type="Gene3D" id="3.90.660.20">
    <property type="entry name" value="Protoporphyrinogen oxidase, mitochondrial, domain 2"/>
    <property type="match status" value="1"/>
</dbReference>
<evidence type="ECO:0000256" key="3">
    <source>
        <dbReference type="ARBA" id="ARBA00002185"/>
    </source>
</evidence>
<gene>
    <name evidence="14" type="primary">hemG</name>
    <name evidence="14" type="ORF">H9751_02325</name>
</gene>
<evidence type="ECO:0000256" key="9">
    <source>
        <dbReference type="ARBA" id="ARBA00022827"/>
    </source>
</evidence>
<dbReference type="SUPFAM" id="SSF54373">
    <property type="entry name" value="FAD-linked reductases, C-terminal domain"/>
    <property type="match status" value="1"/>
</dbReference>
<dbReference type="InterPro" id="IPR002937">
    <property type="entry name" value="Amino_oxidase"/>
</dbReference>
<dbReference type="GO" id="GO:0006783">
    <property type="term" value="P:heme biosynthetic process"/>
    <property type="evidence" value="ECO:0007669"/>
    <property type="project" value="UniProtKB-UniRule"/>
</dbReference>
<dbReference type="Proteomes" id="UP000823858">
    <property type="component" value="Unassembled WGS sequence"/>
</dbReference>
<dbReference type="EMBL" id="DWVP01000004">
    <property type="protein sequence ID" value="HJC84388.1"/>
    <property type="molecule type" value="Genomic_DNA"/>
</dbReference>
<protein>
    <recommendedName>
        <fullName evidence="7 12">Coproporphyrinogen III oxidase</fullName>
        <ecNumber evidence="6 12">1.3.3.15</ecNumber>
    </recommendedName>
</protein>
<dbReference type="EC" id="1.3.3.15" evidence="6 12"/>
<proteinExistence type="inferred from homology"/>
<comment type="similarity">
    <text evidence="5 12">Belongs to the protoporphyrinogen/coproporphyrinogen oxidase family. Coproporphyrinogen III oxidase subfamily.</text>
</comment>
<evidence type="ECO:0000313" key="14">
    <source>
        <dbReference type="EMBL" id="HJC84388.1"/>
    </source>
</evidence>
<keyword evidence="9 12" id="KW-0274">FAD</keyword>
<dbReference type="Gene3D" id="3.50.50.60">
    <property type="entry name" value="FAD/NAD(P)-binding domain"/>
    <property type="match status" value="1"/>
</dbReference>
<evidence type="ECO:0000256" key="11">
    <source>
        <dbReference type="ARBA" id="ARBA00023133"/>
    </source>
</evidence>
<sequence length="462" mass="48077">MVGGGVSGLAAAWELRRRLGPEAHIQILEAYDRIGGKLKTVDFSDGPVDMGAEAFLTRRTGLAGVITELGLGDELRMPSGARSAFLVDGELVDIPAATMMGVPARGADVAEVLTPEACAAIDAERDGAPLPWTPGDDANVGELVRQRFTGEVVDRLVSPMLGGVYSSSADDLGVRATIPQLADALDNLADRGEDVHLSTAVQQVLDERAAASASGDGTPGPAFNTLATGYRTLVNRLAEASAADIRVNTQVESIGHLTDRIYLEPVGRVDAVIVAVPAPTASVLLQDIVPSAAEILDEVKLASSAVVGMRFETTEGLPERSGLLIGQDGPTRAKAFTFSSRKWPHIGERGTGAGAFVRASFGTFHDPSLVEAEDRTLIGYALEDLAAVTGFTARPVETFVQRWWGGLPVYGVGHPAKMDAVRRAVDAAPGVAVAGAYLDGVGVPACVEAGRAAAEKIVAELA</sequence>
<evidence type="ECO:0000256" key="5">
    <source>
        <dbReference type="ARBA" id="ARBA00008310"/>
    </source>
</evidence>
<keyword evidence="12" id="KW-0963">Cytoplasm</keyword>
<evidence type="ECO:0000256" key="12">
    <source>
        <dbReference type="RuleBase" id="RU364052"/>
    </source>
</evidence>
<reference evidence="14" key="1">
    <citation type="journal article" date="2021" name="PeerJ">
        <title>Extensive microbial diversity within the chicken gut microbiome revealed by metagenomics and culture.</title>
        <authorList>
            <person name="Gilroy R."/>
            <person name="Ravi A."/>
            <person name="Getino M."/>
            <person name="Pursley I."/>
            <person name="Horton D.L."/>
            <person name="Alikhan N.F."/>
            <person name="Baker D."/>
            <person name="Gharbi K."/>
            <person name="Hall N."/>
            <person name="Watson M."/>
            <person name="Adriaenssens E.M."/>
            <person name="Foster-Nyarko E."/>
            <person name="Jarju S."/>
            <person name="Secka A."/>
            <person name="Antonio M."/>
            <person name="Oren A."/>
            <person name="Chaudhuri R.R."/>
            <person name="La Ragione R."/>
            <person name="Hildebrand F."/>
            <person name="Pallen M.J."/>
        </authorList>
    </citation>
    <scope>NUCLEOTIDE SEQUENCE</scope>
    <source>
        <strain evidence="14">ChiHjej13B12-4958</strain>
    </source>
</reference>
<dbReference type="SUPFAM" id="SSF51905">
    <property type="entry name" value="FAD/NAD(P)-binding domain"/>
    <property type="match status" value="1"/>
</dbReference>
<comment type="function">
    <text evidence="3 12">Involved in coproporphyrin-dependent heme b biosynthesis. Catalyzes the oxidation of coproporphyrinogen III to coproporphyrin III.</text>
</comment>
<dbReference type="NCBIfam" id="TIGR00562">
    <property type="entry name" value="proto_IX_ox"/>
    <property type="match status" value="1"/>
</dbReference>
<evidence type="ECO:0000256" key="2">
    <source>
        <dbReference type="ARBA" id="ARBA00001974"/>
    </source>
</evidence>
<evidence type="ECO:0000313" key="15">
    <source>
        <dbReference type="Proteomes" id="UP000823858"/>
    </source>
</evidence>
<name>A0A9D2TP66_9CORY</name>
<evidence type="ECO:0000256" key="7">
    <source>
        <dbReference type="ARBA" id="ARBA00019046"/>
    </source>
</evidence>
<evidence type="ECO:0000256" key="1">
    <source>
        <dbReference type="ARBA" id="ARBA00001755"/>
    </source>
</evidence>
<evidence type="ECO:0000259" key="13">
    <source>
        <dbReference type="Pfam" id="PF01593"/>
    </source>
</evidence>
<dbReference type="Pfam" id="PF01593">
    <property type="entry name" value="Amino_oxidase"/>
    <property type="match status" value="1"/>
</dbReference>
<dbReference type="InterPro" id="IPR036188">
    <property type="entry name" value="FAD/NAD-bd_sf"/>
</dbReference>